<evidence type="ECO:0000256" key="4">
    <source>
        <dbReference type="ARBA" id="ARBA00022801"/>
    </source>
</evidence>
<dbReference type="GO" id="GO:0016787">
    <property type="term" value="F:hydrolase activity"/>
    <property type="evidence" value="ECO:0007669"/>
    <property type="project" value="UniProtKB-KW"/>
</dbReference>
<keyword evidence="4" id="KW-0378">Hydrolase</keyword>
<dbReference type="InterPro" id="IPR002716">
    <property type="entry name" value="PIN_dom"/>
</dbReference>
<name>D9PHZ4_9ZZZZ</name>
<dbReference type="Pfam" id="PF01850">
    <property type="entry name" value="PIN"/>
    <property type="match status" value="1"/>
</dbReference>
<comment type="cofactor">
    <cofactor evidence="1">
        <name>Mg(2+)</name>
        <dbReference type="ChEBI" id="CHEBI:18420"/>
    </cofactor>
</comment>
<dbReference type="InterPro" id="IPR029060">
    <property type="entry name" value="PIN-like_dom_sf"/>
</dbReference>
<evidence type="ECO:0000256" key="5">
    <source>
        <dbReference type="ARBA" id="ARBA00022842"/>
    </source>
</evidence>
<gene>
    <name evidence="8" type="ORF">LDC_1148</name>
</gene>
<evidence type="ECO:0000256" key="6">
    <source>
        <dbReference type="ARBA" id="ARBA00038093"/>
    </source>
</evidence>
<dbReference type="InterPro" id="IPR050556">
    <property type="entry name" value="Type_II_TA_system_RNase"/>
</dbReference>
<reference evidence="8" key="2">
    <citation type="journal article" date="2011" name="Microb. Ecol.">
        <title>Taxonomic and Functional Metagenomic Profiling of the Microbial Community in the Anoxic Sediment of a Sub-saline Shallow Lake (Laguna de Carrizo, Central Spain).</title>
        <authorList>
            <person name="Ferrer M."/>
            <person name="Guazzaroni M.E."/>
            <person name="Richter M."/>
            <person name="Garcia-Salamanca A."/>
            <person name="Yarza P."/>
            <person name="Suarez-Suarez A."/>
            <person name="Solano J."/>
            <person name="Alcaide M."/>
            <person name="van Dillewijn P."/>
            <person name="Molina-Henares M.A."/>
            <person name="Lopez-Cortes N."/>
            <person name="Al-Ramahi Y."/>
            <person name="Guerrero C."/>
            <person name="Acosta A."/>
            <person name="de Eugenio L.I."/>
            <person name="Martinez V."/>
            <person name="Marques S."/>
            <person name="Rojo F."/>
            <person name="Santero E."/>
            <person name="Genilloud O."/>
            <person name="Perez-Perez J."/>
            <person name="Rossello-Mora R."/>
            <person name="Ramos J.L."/>
        </authorList>
    </citation>
    <scope>NUCLEOTIDE SEQUENCE</scope>
</reference>
<keyword evidence="5" id="KW-0460">Magnesium</keyword>
<feature type="non-terminal residue" evidence="8">
    <location>
        <position position="1"/>
    </location>
</feature>
<dbReference type="GO" id="GO:0046872">
    <property type="term" value="F:metal ion binding"/>
    <property type="evidence" value="ECO:0007669"/>
    <property type="project" value="UniProtKB-KW"/>
</dbReference>
<accession>D9PHZ4</accession>
<dbReference type="Gene3D" id="3.40.50.1010">
    <property type="entry name" value="5'-nuclease"/>
    <property type="match status" value="1"/>
</dbReference>
<sequence>SNMKYLIDTNILIYYFNGSLSLNAKNNILEILKDEFNISVIAKMEFLGFIRFNKKERNEAARFISFAYVLPLSDQVVEKVIELKQATKIKLPDAIIGATAMCHNLKLVTHNVNDFKDIALELYDPLL</sequence>
<reference evidence="8" key="1">
    <citation type="submission" date="2010-07" db="EMBL/GenBank/DDBJ databases">
        <authorList>
            <consortium name="CONSOLIDER consortium CSD2007-00005"/>
            <person name="Guazzaroni M.-E."/>
            <person name="Richter M."/>
            <person name="Garcia-Salamanca A."/>
            <person name="Yarza P."/>
            <person name="Ferrer M."/>
        </authorList>
    </citation>
    <scope>NUCLEOTIDE SEQUENCE</scope>
</reference>
<keyword evidence="2" id="KW-0540">Nuclease</keyword>
<proteinExistence type="inferred from homology"/>
<dbReference type="PANTHER" id="PTHR33653">
    <property type="entry name" value="RIBONUCLEASE VAPC2"/>
    <property type="match status" value="1"/>
</dbReference>
<organism evidence="8">
    <name type="scientific">sediment metagenome</name>
    <dbReference type="NCBI Taxonomy" id="749907"/>
    <lineage>
        <taxon>unclassified sequences</taxon>
        <taxon>metagenomes</taxon>
        <taxon>ecological metagenomes</taxon>
    </lineage>
</organism>
<evidence type="ECO:0000259" key="7">
    <source>
        <dbReference type="Pfam" id="PF01850"/>
    </source>
</evidence>
<dbReference type="CDD" id="cd18738">
    <property type="entry name" value="PIN_VapC4-5_FitB-like"/>
    <property type="match status" value="1"/>
</dbReference>
<protein>
    <submittedName>
        <fullName evidence="8">Protein containing PilT protein, N-terminal domain</fullName>
    </submittedName>
</protein>
<dbReference type="EMBL" id="ADZX01000397">
    <property type="protein sequence ID" value="EFK96841.1"/>
    <property type="molecule type" value="Genomic_DNA"/>
</dbReference>
<dbReference type="PANTHER" id="PTHR33653:SF1">
    <property type="entry name" value="RIBONUCLEASE VAPC2"/>
    <property type="match status" value="1"/>
</dbReference>
<dbReference type="SUPFAM" id="SSF88723">
    <property type="entry name" value="PIN domain-like"/>
    <property type="match status" value="1"/>
</dbReference>
<evidence type="ECO:0000256" key="2">
    <source>
        <dbReference type="ARBA" id="ARBA00022722"/>
    </source>
</evidence>
<evidence type="ECO:0000313" key="8">
    <source>
        <dbReference type="EMBL" id="EFK96841.1"/>
    </source>
</evidence>
<dbReference type="GO" id="GO:0004518">
    <property type="term" value="F:nuclease activity"/>
    <property type="evidence" value="ECO:0007669"/>
    <property type="project" value="UniProtKB-KW"/>
</dbReference>
<feature type="domain" description="PIN" evidence="7">
    <location>
        <begin position="5"/>
        <end position="119"/>
    </location>
</feature>
<comment type="similarity">
    <text evidence="6">Belongs to the PINc/VapC protein family.</text>
</comment>
<dbReference type="AlphaFoldDB" id="D9PHZ4"/>
<comment type="caution">
    <text evidence="8">The sequence shown here is derived from an EMBL/GenBank/DDBJ whole genome shotgun (WGS) entry which is preliminary data.</text>
</comment>
<evidence type="ECO:0000256" key="3">
    <source>
        <dbReference type="ARBA" id="ARBA00022723"/>
    </source>
</evidence>
<keyword evidence="3" id="KW-0479">Metal-binding</keyword>
<evidence type="ECO:0000256" key="1">
    <source>
        <dbReference type="ARBA" id="ARBA00001946"/>
    </source>
</evidence>